<organism evidence="1 2">
    <name type="scientific">Brevibacillus parabrevis</name>
    <dbReference type="NCBI Taxonomy" id="54914"/>
    <lineage>
        <taxon>Bacteria</taxon>
        <taxon>Bacillati</taxon>
        <taxon>Bacillota</taxon>
        <taxon>Bacilli</taxon>
        <taxon>Bacillales</taxon>
        <taxon>Paenibacillaceae</taxon>
        <taxon>Brevibacillus</taxon>
    </lineage>
</organism>
<dbReference type="Proteomes" id="UP000316882">
    <property type="component" value="Unassembled WGS sequence"/>
</dbReference>
<comment type="caution">
    <text evidence="1">The sequence shown here is derived from an EMBL/GenBank/DDBJ whole genome shotgun (WGS) entry which is preliminary data.</text>
</comment>
<name>A0A4Y3PVD5_BREPA</name>
<evidence type="ECO:0008006" key="3">
    <source>
        <dbReference type="Google" id="ProtNLM"/>
    </source>
</evidence>
<reference evidence="1 2" key="1">
    <citation type="submission" date="2019-06" db="EMBL/GenBank/DDBJ databases">
        <title>Whole genome shotgun sequence of Brevibacillus parabrevis NBRC 12334.</title>
        <authorList>
            <person name="Hosoyama A."/>
            <person name="Uohara A."/>
            <person name="Ohji S."/>
            <person name="Ichikawa N."/>
        </authorList>
    </citation>
    <scope>NUCLEOTIDE SEQUENCE [LARGE SCALE GENOMIC DNA]</scope>
    <source>
        <strain evidence="1 2">NBRC 12334</strain>
    </source>
</reference>
<proteinExistence type="predicted"/>
<sequence length="48" mass="5074">MLFTLAEGSRRMDILSPVTGSVEAIEVESGEPVIAGMILASIVLRQEG</sequence>
<accession>A0A4Y3PVD5</accession>
<dbReference type="Gene3D" id="2.40.50.100">
    <property type="match status" value="1"/>
</dbReference>
<protein>
    <recommendedName>
        <fullName evidence="3">Lipoyl-binding domain-containing protein</fullName>
    </recommendedName>
</protein>
<keyword evidence="2" id="KW-1185">Reference proteome</keyword>
<evidence type="ECO:0000313" key="2">
    <source>
        <dbReference type="Proteomes" id="UP000316882"/>
    </source>
</evidence>
<evidence type="ECO:0000313" key="1">
    <source>
        <dbReference type="EMBL" id="GEB35179.1"/>
    </source>
</evidence>
<gene>
    <name evidence="1" type="ORF">BPA01_47590</name>
</gene>
<dbReference type="AlphaFoldDB" id="A0A4Y3PVD5"/>
<dbReference type="EMBL" id="BJMH01000035">
    <property type="protein sequence ID" value="GEB35179.1"/>
    <property type="molecule type" value="Genomic_DNA"/>
</dbReference>